<dbReference type="AlphaFoldDB" id="A0A3S5A580"/>
<evidence type="ECO:0000313" key="3">
    <source>
        <dbReference type="Proteomes" id="UP000784294"/>
    </source>
</evidence>
<proteinExistence type="predicted"/>
<dbReference type="EMBL" id="CAAALY010091666">
    <property type="protein sequence ID" value="VEL28005.1"/>
    <property type="molecule type" value="Genomic_DNA"/>
</dbReference>
<reference evidence="2" key="1">
    <citation type="submission" date="2018-11" db="EMBL/GenBank/DDBJ databases">
        <authorList>
            <consortium name="Pathogen Informatics"/>
        </authorList>
    </citation>
    <scope>NUCLEOTIDE SEQUENCE</scope>
</reference>
<name>A0A3S5A580_9PLAT</name>
<sequence length="55" mass="6211">MEAIGLGELVDEDGTLRSPRDPAPLWDDEEERDSGPSYMDNTEKVHFKNSDNFLA</sequence>
<protein>
    <submittedName>
        <fullName evidence="2">Uncharacterized protein</fullName>
    </submittedName>
</protein>
<dbReference type="Proteomes" id="UP000784294">
    <property type="component" value="Unassembled WGS sequence"/>
</dbReference>
<evidence type="ECO:0000256" key="1">
    <source>
        <dbReference type="SAM" id="MobiDB-lite"/>
    </source>
</evidence>
<feature type="region of interest" description="Disordered" evidence="1">
    <location>
        <begin position="1"/>
        <end position="55"/>
    </location>
</feature>
<evidence type="ECO:0000313" key="2">
    <source>
        <dbReference type="EMBL" id="VEL28005.1"/>
    </source>
</evidence>
<organism evidence="2 3">
    <name type="scientific">Protopolystoma xenopodis</name>
    <dbReference type="NCBI Taxonomy" id="117903"/>
    <lineage>
        <taxon>Eukaryota</taxon>
        <taxon>Metazoa</taxon>
        <taxon>Spiralia</taxon>
        <taxon>Lophotrochozoa</taxon>
        <taxon>Platyhelminthes</taxon>
        <taxon>Monogenea</taxon>
        <taxon>Polyopisthocotylea</taxon>
        <taxon>Polystomatidea</taxon>
        <taxon>Polystomatidae</taxon>
        <taxon>Protopolystoma</taxon>
    </lineage>
</organism>
<gene>
    <name evidence="2" type="ORF">PXEA_LOCUS21445</name>
</gene>
<comment type="caution">
    <text evidence="2">The sequence shown here is derived from an EMBL/GenBank/DDBJ whole genome shotgun (WGS) entry which is preliminary data.</text>
</comment>
<keyword evidence="3" id="KW-1185">Reference proteome</keyword>
<accession>A0A3S5A580</accession>